<gene>
    <name evidence="8" type="ORF">IM787_19235</name>
</gene>
<evidence type="ECO:0000256" key="3">
    <source>
        <dbReference type="ARBA" id="ARBA00022729"/>
    </source>
</evidence>
<sequence>MTTCRLLHKLLACCFLLLWWVAGQAAPAAGVVISNTATATFVDTPTGISARLNSNTVHTRVSALEALTLTASQGLLIATGAPFNATHTLTNTGNVDSTFRLAATVSGGSGFAAINLQVVRDANGNGRIDPGEPVIGPAGIDLPMGASATLVLTGQAPATATAGQSGQVVLTATSVAQGATASNTDTLTLTSGAAVQVTLAASTSAPVPGGMVDWTPVAVNNGSAAAAPLLVSVDGAATSVFVLRVPVPVNTRFVSASPAANVSAATRYHLAGAPAGSYVSTVPAGAVVDAVAWTLADLPSGGSLQGQFRVQVNDNATGVISATAQADWSDAGTVRLTSSNPVVLPLPGRAAQIRFYTSNAYALTAAQNTPGRPLFVQADAAICNASNGVVDTVPVTVTSQLTGDVETFTGVETGPNTGIFRIQPEVPTANGAIRTVVSGDGILEVLRNDVVTATIATCAGGSATATTTLLIDPSGVVYDTRSNTPLAGATVELIDVTGAGNGGRPGQAAVVLAIDGVTPAPSTVVTGADGVYAFPLVQPSTYRLRVTPPAGFVFPSALPVALQPANRIIDTPGSYGGNFTVALAAVRFDVPLDTGGINGLTVQKVANRSTAEVGDFVDYTVTVRNVMAVPLHQVMVRDALPAGFVYVGGTARLAGQATPDPDGAPGPQLAFNAGRIEAGSQVVLTYRLRVGPGSQNGTGINTAQAAGQGVTSNRATARVLVLGGVFSSDGYVIGKVYADCSRNGLQDAGEPGIPGVRIYLEDGTYAITDEEGKYSLYGLSPRTHVAKVDATTLPAGATLRVLDNRNARDAGSRFVDLKNGELHKADFAIEQCDAGVREQVAARRKALQNPSEISQAAGVLLSPSAAAGATDTRTLPATGGLGLPGAARAGGGTAATLPDAMPGMPSLGAVGDTGGSTAARLQGLPQPIYRPAASLLQDSADAPAGAPAQDPDAARPLEDLLPQMTPETGFVALRDGQVLPTAQTRVRVKGPLGATFDLQVNGQPVPASQVGKRSSLEQVRVTAWEYIGVDLRPGRNVLEVKVADGFGNVRGRAQVTVVAPGPLAAVRIDVPERPVADATTPVPVTVSLRDAEGVPVTARAQLTLSTSAGLWQVTDADPRQAGIQVLLEGGAGRFLLLPPAQPGKAELVVLAGTAKGTATVDFVPNLRPLIAAGIVEGTINLRNLNPAAVQPVQSGDVFEREIRAVSRSFKDGKGEAGARAALFLKGKVLGSSLLTVAYDSDKASDTRLFRDIQPNLFYPVYGDSSARGFDGQSSGKLYVLLQNGSNYALVGDFHTQGESPARQLTQYARALNGAKGRWSDGKVQVEGFASRTSATQLVQEFRANGTSGPFNLDADGVVNSEQVHVIVRDRDQPAVVRKDTPLAAFTDYTIEPYSGVLLLKAPVPSVDADLNPVFIRVSYDIDSGGPKHTVAGVEASVEVVPGTRVGAVVVRDGDPANAMTLQGVTLASRIGPNTAIAAEVARTRTDLQGEGHGVRVDARHHGPTVQAHVWGVRTDAGFQNPGSPQAGGQSEYGAKVGYTIDAKNRIVGEALRTSNATTGAEQTGAELKLEHALPGNAKLEVGVRHSSANVQAALSSPAAPGTAGPLVATAADPAAPTDQEGYTSARVKLTVPVPGVPEADMYALVEHAIDGSGGREVGIGANYAVSAGTKLYLRHSFINSLNGPYTLSTEVSRYTTVAGVTTVLPGDTQLFNEYRMGDAIDGRTAEAAIGLRRTFRLPVGLNVTASVQRIKPIAGPRAEDSSAVALGAEYTAAADWKASGQVQWQTSTASSSWLLSGAVVNKLDRDVTLLNRFLYSDQSSNGAAGGSRKVTTAQSGVAFRPGDSDDVNALARIEYKREQDTTVVQGTDQSAWILSTHLSMQPQRHWLVNARYAARLARDRSNGLESRSFTQLLGGRVTWDVTERWDVGLQAYAMWGDGVRQAAVGLEVGYLAWENLWVSVGYNFTGFSAKDLAGDATTMKGAYLRLRYKFDEALFEGKADGQRNEAAAAAGKP</sequence>
<keyword evidence="2" id="KW-0964">Secreted</keyword>
<dbReference type="InterPro" id="IPR013783">
    <property type="entry name" value="Ig-like_fold"/>
</dbReference>
<keyword evidence="3 5" id="KW-0732">Signal</keyword>
<dbReference type="Pfam" id="PF17210">
    <property type="entry name" value="SdrD_B"/>
    <property type="match status" value="1"/>
</dbReference>
<feature type="signal peptide" evidence="5">
    <location>
        <begin position="1"/>
        <end position="25"/>
    </location>
</feature>
<dbReference type="Gene3D" id="2.60.40.10">
    <property type="entry name" value="Immunoglobulins"/>
    <property type="match status" value="2"/>
</dbReference>
<proteinExistence type="predicted"/>
<feature type="region of interest" description="Disordered" evidence="4">
    <location>
        <begin position="898"/>
        <end position="919"/>
    </location>
</feature>
<comment type="subcellular location">
    <subcellularLocation>
        <location evidence="1">Secreted</location>
    </subcellularLocation>
</comment>
<evidence type="ECO:0000256" key="1">
    <source>
        <dbReference type="ARBA" id="ARBA00004613"/>
    </source>
</evidence>
<name>A0ABR9S846_9BURK</name>
<reference evidence="8 9" key="1">
    <citation type="submission" date="2020-10" db="EMBL/GenBank/DDBJ databases">
        <title>Ramlibacter sp. HM2 16S ribosomal RNA gene Genome sequencing and assembly.</title>
        <authorList>
            <person name="Kang M."/>
        </authorList>
    </citation>
    <scope>NUCLEOTIDE SEQUENCE [LARGE SCALE GENOMIC DNA]</scope>
    <source>
        <strain evidence="8 9">HM2</strain>
    </source>
</reference>
<dbReference type="EMBL" id="JADDIV010000005">
    <property type="protein sequence ID" value="MBE7369705.1"/>
    <property type="molecule type" value="Genomic_DNA"/>
</dbReference>
<evidence type="ECO:0000313" key="8">
    <source>
        <dbReference type="EMBL" id="MBE7369705.1"/>
    </source>
</evidence>
<dbReference type="NCBIfam" id="TIGR01451">
    <property type="entry name" value="B_ant_repeat"/>
    <property type="match status" value="1"/>
</dbReference>
<dbReference type="RefSeq" id="WP_193678313.1">
    <property type="nucleotide sequence ID" value="NZ_JADDIV010000005.1"/>
</dbReference>
<organism evidence="8 9">
    <name type="scientific">Ramlibacter pallidus</name>
    <dbReference type="NCBI Taxonomy" id="2780087"/>
    <lineage>
        <taxon>Bacteria</taxon>
        <taxon>Pseudomonadati</taxon>
        <taxon>Pseudomonadota</taxon>
        <taxon>Betaproteobacteria</taxon>
        <taxon>Burkholderiales</taxon>
        <taxon>Comamonadaceae</taxon>
        <taxon>Ramlibacter</taxon>
    </lineage>
</organism>
<dbReference type="InterPro" id="IPR033764">
    <property type="entry name" value="Sdr_B"/>
</dbReference>
<evidence type="ECO:0000259" key="6">
    <source>
        <dbReference type="Pfam" id="PF01345"/>
    </source>
</evidence>
<dbReference type="InterPro" id="IPR008969">
    <property type="entry name" value="CarboxyPept-like_regulatory"/>
</dbReference>
<dbReference type="InterPro" id="IPR047589">
    <property type="entry name" value="DUF11_rpt"/>
</dbReference>
<evidence type="ECO:0000256" key="2">
    <source>
        <dbReference type="ARBA" id="ARBA00022525"/>
    </source>
</evidence>
<feature type="region of interest" description="Disordered" evidence="4">
    <location>
        <begin position="1594"/>
        <end position="1622"/>
    </location>
</feature>
<feature type="compositionally biased region" description="Low complexity" evidence="4">
    <location>
        <begin position="1608"/>
        <end position="1618"/>
    </location>
</feature>
<dbReference type="Pfam" id="PF01345">
    <property type="entry name" value="DUF11"/>
    <property type="match status" value="1"/>
</dbReference>
<feature type="domain" description="SD-repeat containing protein B" evidence="7">
    <location>
        <begin position="735"/>
        <end position="801"/>
    </location>
</feature>
<dbReference type="SUPFAM" id="SSF49464">
    <property type="entry name" value="Carboxypeptidase regulatory domain-like"/>
    <property type="match status" value="1"/>
</dbReference>
<feature type="region of interest" description="Disordered" evidence="4">
    <location>
        <begin position="1819"/>
        <end position="1838"/>
    </location>
</feature>
<comment type="caution">
    <text evidence="8">The sequence shown here is derived from an EMBL/GenBank/DDBJ whole genome shotgun (WGS) entry which is preliminary data.</text>
</comment>
<dbReference type="SUPFAM" id="SSF117074">
    <property type="entry name" value="Hypothetical protein PA1324"/>
    <property type="match status" value="1"/>
</dbReference>
<evidence type="ECO:0000259" key="7">
    <source>
        <dbReference type="Pfam" id="PF17210"/>
    </source>
</evidence>
<keyword evidence="9" id="KW-1185">Reference proteome</keyword>
<dbReference type="InterPro" id="IPR001434">
    <property type="entry name" value="OmcB-like_DUF11"/>
</dbReference>
<evidence type="ECO:0000313" key="9">
    <source>
        <dbReference type="Proteomes" id="UP000806285"/>
    </source>
</evidence>
<feature type="chain" id="PRO_5045557322" evidence="5">
    <location>
        <begin position="26"/>
        <end position="2013"/>
    </location>
</feature>
<dbReference type="Proteomes" id="UP000806285">
    <property type="component" value="Unassembled WGS sequence"/>
</dbReference>
<evidence type="ECO:0000256" key="5">
    <source>
        <dbReference type="SAM" id="SignalP"/>
    </source>
</evidence>
<accession>A0ABR9S846</accession>
<evidence type="ECO:0000256" key="4">
    <source>
        <dbReference type="SAM" id="MobiDB-lite"/>
    </source>
</evidence>
<dbReference type="Gene3D" id="2.60.40.740">
    <property type="match status" value="1"/>
</dbReference>
<protein>
    <submittedName>
        <fullName evidence="8">DUF11 domain-containing protein</fullName>
    </submittedName>
</protein>
<feature type="domain" description="DUF11" evidence="6">
    <location>
        <begin position="600"/>
        <end position="708"/>
    </location>
</feature>